<keyword evidence="12" id="KW-0030">Aminoacyl-tRNA synthetase</keyword>
<evidence type="ECO:0000256" key="4">
    <source>
        <dbReference type="ARBA" id="ARBA00022555"/>
    </source>
</evidence>
<keyword evidence="4" id="KW-0820">tRNA-binding</keyword>
<keyword evidence="11" id="KW-0648">Protein biosynthesis</keyword>
<dbReference type="FunFam" id="3.30.980.10:FF:000005">
    <property type="entry name" value="Threonyl-tRNA synthetase, mitochondrial"/>
    <property type="match status" value="1"/>
</dbReference>
<dbReference type="SMART" id="SM00863">
    <property type="entry name" value="tRNA_SAD"/>
    <property type="match status" value="1"/>
</dbReference>
<dbReference type="Gene3D" id="3.30.980.10">
    <property type="entry name" value="Threonyl-trna Synthetase, Chain A, domain 2"/>
    <property type="match status" value="1"/>
</dbReference>
<keyword evidence="5" id="KW-0436">Ligase</keyword>
<keyword evidence="7" id="KW-0547">Nucleotide-binding</keyword>
<evidence type="ECO:0000256" key="2">
    <source>
        <dbReference type="ARBA" id="ARBA00013163"/>
    </source>
</evidence>
<dbReference type="InterPro" id="IPR006195">
    <property type="entry name" value="aa-tRNA-synth_II"/>
</dbReference>
<dbReference type="PANTHER" id="PTHR11451">
    <property type="entry name" value="THREONINE-TRNA LIGASE"/>
    <property type="match status" value="1"/>
</dbReference>
<dbReference type="FunFam" id="3.10.20.30:FF:000005">
    <property type="entry name" value="Threonine--tRNA ligase"/>
    <property type="match status" value="1"/>
</dbReference>
<dbReference type="InterPro" id="IPR045864">
    <property type="entry name" value="aa-tRNA-synth_II/BPL/LPL"/>
</dbReference>
<dbReference type="PROSITE" id="PS50862">
    <property type="entry name" value="AA_TRNA_LIGASE_II"/>
    <property type="match status" value="1"/>
</dbReference>
<reference evidence="17" key="1">
    <citation type="submission" date="2018-05" db="EMBL/GenBank/DDBJ databases">
        <authorList>
            <person name="Lanie J.A."/>
            <person name="Ng W.-L."/>
            <person name="Kazmierczak K.M."/>
            <person name="Andrzejewski T.M."/>
            <person name="Davidsen T.M."/>
            <person name="Wayne K.J."/>
            <person name="Tettelin H."/>
            <person name="Glass J.I."/>
            <person name="Rusch D."/>
            <person name="Podicherti R."/>
            <person name="Tsui H.-C.T."/>
            <person name="Winkler M.E."/>
        </authorList>
    </citation>
    <scope>NUCLEOTIDE SEQUENCE</scope>
</reference>
<dbReference type="Pfam" id="PF07973">
    <property type="entry name" value="tRNA_SAD"/>
    <property type="match status" value="1"/>
</dbReference>
<organism evidence="17">
    <name type="scientific">marine metagenome</name>
    <dbReference type="NCBI Taxonomy" id="408172"/>
    <lineage>
        <taxon>unclassified sequences</taxon>
        <taxon>metagenomes</taxon>
        <taxon>ecological metagenomes</taxon>
    </lineage>
</organism>
<dbReference type="GO" id="GO:0000049">
    <property type="term" value="F:tRNA binding"/>
    <property type="evidence" value="ECO:0007669"/>
    <property type="project" value="UniProtKB-KW"/>
</dbReference>
<dbReference type="SUPFAM" id="SSF55681">
    <property type="entry name" value="Class II aaRS and biotin synthetases"/>
    <property type="match status" value="1"/>
</dbReference>
<name>A0A381V4E5_9ZZZZ</name>
<keyword evidence="9" id="KW-0067">ATP-binding</keyword>
<dbReference type="AlphaFoldDB" id="A0A381V4E5"/>
<keyword evidence="3" id="KW-0963">Cytoplasm</keyword>
<evidence type="ECO:0000256" key="8">
    <source>
        <dbReference type="ARBA" id="ARBA00022833"/>
    </source>
</evidence>
<keyword evidence="10" id="KW-0694">RNA-binding</keyword>
<dbReference type="PANTHER" id="PTHR11451:SF44">
    <property type="entry name" value="THREONINE--TRNA LIGASE, CHLOROPLASTIC_MITOCHONDRIAL 2"/>
    <property type="match status" value="1"/>
</dbReference>
<dbReference type="GO" id="GO:0005829">
    <property type="term" value="C:cytosol"/>
    <property type="evidence" value="ECO:0007669"/>
    <property type="project" value="TreeGrafter"/>
</dbReference>
<comment type="catalytic activity">
    <reaction evidence="14">
        <text>tRNA(Thr) + L-threonine + ATP = L-threonyl-tRNA(Thr) + AMP + diphosphate + H(+)</text>
        <dbReference type="Rhea" id="RHEA:24624"/>
        <dbReference type="Rhea" id="RHEA-COMP:9670"/>
        <dbReference type="Rhea" id="RHEA-COMP:9704"/>
        <dbReference type="ChEBI" id="CHEBI:15378"/>
        <dbReference type="ChEBI" id="CHEBI:30616"/>
        <dbReference type="ChEBI" id="CHEBI:33019"/>
        <dbReference type="ChEBI" id="CHEBI:57926"/>
        <dbReference type="ChEBI" id="CHEBI:78442"/>
        <dbReference type="ChEBI" id="CHEBI:78534"/>
        <dbReference type="ChEBI" id="CHEBI:456215"/>
        <dbReference type="EC" id="6.1.1.3"/>
    </reaction>
</comment>
<dbReference type="PROSITE" id="PS51880">
    <property type="entry name" value="TGS"/>
    <property type="match status" value="1"/>
</dbReference>
<evidence type="ECO:0000259" key="16">
    <source>
        <dbReference type="PROSITE" id="PS51880"/>
    </source>
</evidence>
<dbReference type="InterPro" id="IPR018163">
    <property type="entry name" value="Thr/Ala-tRNA-synth_IIc_edit"/>
</dbReference>
<evidence type="ECO:0000256" key="14">
    <source>
        <dbReference type="ARBA" id="ARBA00049515"/>
    </source>
</evidence>
<dbReference type="SUPFAM" id="SSF55186">
    <property type="entry name" value="ThrRS/AlaRS common domain"/>
    <property type="match status" value="1"/>
</dbReference>
<evidence type="ECO:0000256" key="1">
    <source>
        <dbReference type="ARBA" id="ARBA00008226"/>
    </source>
</evidence>
<evidence type="ECO:0000256" key="13">
    <source>
        <dbReference type="ARBA" id="ARBA00031900"/>
    </source>
</evidence>
<evidence type="ECO:0000256" key="10">
    <source>
        <dbReference type="ARBA" id="ARBA00022884"/>
    </source>
</evidence>
<proteinExistence type="inferred from homology"/>
<evidence type="ECO:0000256" key="5">
    <source>
        <dbReference type="ARBA" id="ARBA00022598"/>
    </source>
</evidence>
<sequence length="343" mass="39932">MPKITLPDGATKDFNKSVDIDEIALSIGKGLAKATVAGFVNEELVDASEKVSKDSRIKIVKNTDDEGIEIIRHSCAHLFGHALKQIHPEAKMAIGPTIENGFYYDIDLPKSLNEKDLVLIEERMKELASKDYRVIREVVDRKKAIKTFEEREEPYKIEIINEIPDDEIIALYHHNEYVDMCRGPHVTSTRHLRSFKLTKVAGAYWRGRSENKMLQRIYGIAWASDKDLKNHLDFLEEAEKRDHRKLGKELDLFHFQEEAAGMVFWHSNGWSVYRELEDYVRRRISKAGYQEIKTPQLLDKKLWEESGHWEKYIENMYTTVVDERELMIKPMNCPGHIQIFNQG</sequence>
<evidence type="ECO:0000256" key="12">
    <source>
        <dbReference type="ARBA" id="ARBA00023146"/>
    </source>
</evidence>
<evidence type="ECO:0000256" key="11">
    <source>
        <dbReference type="ARBA" id="ARBA00022917"/>
    </source>
</evidence>
<dbReference type="Pfam" id="PF02824">
    <property type="entry name" value="TGS"/>
    <property type="match status" value="1"/>
</dbReference>
<dbReference type="InterPro" id="IPR012675">
    <property type="entry name" value="Beta-grasp_dom_sf"/>
</dbReference>
<evidence type="ECO:0000256" key="6">
    <source>
        <dbReference type="ARBA" id="ARBA00022723"/>
    </source>
</evidence>
<dbReference type="EC" id="6.1.1.3" evidence="2"/>
<evidence type="ECO:0000256" key="3">
    <source>
        <dbReference type="ARBA" id="ARBA00022490"/>
    </source>
</evidence>
<dbReference type="InterPro" id="IPR004095">
    <property type="entry name" value="TGS"/>
</dbReference>
<dbReference type="SUPFAM" id="SSF81271">
    <property type="entry name" value="TGS-like"/>
    <property type="match status" value="1"/>
</dbReference>
<dbReference type="GO" id="GO:0004829">
    <property type="term" value="F:threonine-tRNA ligase activity"/>
    <property type="evidence" value="ECO:0007669"/>
    <property type="project" value="UniProtKB-EC"/>
</dbReference>
<gene>
    <name evidence="17" type="ORF">METZ01_LOCUS88114</name>
</gene>
<keyword evidence="8" id="KW-0862">Zinc</keyword>
<protein>
    <recommendedName>
        <fullName evidence="2">threonine--tRNA ligase</fullName>
        <ecNumber evidence="2">6.1.1.3</ecNumber>
    </recommendedName>
    <alternativeName>
        <fullName evidence="13">Threonyl-tRNA synthetase</fullName>
    </alternativeName>
</protein>
<dbReference type="Gene3D" id="3.30.54.20">
    <property type="match status" value="1"/>
</dbReference>
<keyword evidence="6" id="KW-0479">Metal-binding</keyword>
<evidence type="ECO:0000313" key="17">
    <source>
        <dbReference type="EMBL" id="SVA35260.1"/>
    </source>
</evidence>
<comment type="similarity">
    <text evidence="1">Belongs to the class-II aminoacyl-tRNA synthetase family.</text>
</comment>
<dbReference type="Gene3D" id="3.30.930.10">
    <property type="entry name" value="Bira Bifunctional Protein, Domain 2"/>
    <property type="match status" value="1"/>
</dbReference>
<feature type="non-terminal residue" evidence="17">
    <location>
        <position position="343"/>
    </location>
</feature>
<evidence type="ECO:0000256" key="9">
    <source>
        <dbReference type="ARBA" id="ARBA00022840"/>
    </source>
</evidence>
<dbReference type="GO" id="GO:0006435">
    <property type="term" value="P:threonyl-tRNA aminoacylation"/>
    <property type="evidence" value="ECO:0007669"/>
    <property type="project" value="TreeGrafter"/>
</dbReference>
<dbReference type="InterPro" id="IPR012676">
    <property type="entry name" value="TGS-like"/>
</dbReference>
<evidence type="ECO:0000256" key="7">
    <source>
        <dbReference type="ARBA" id="ARBA00022741"/>
    </source>
</evidence>
<evidence type="ECO:0000259" key="15">
    <source>
        <dbReference type="PROSITE" id="PS50862"/>
    </source>
</evidence>
<accession>A0A381V4E5</accession>
<dbReference type="InterPro" id="IPR012947">
    <property type="entry name" value="tRNA_SAD"/>
</dbReference>
<feature type="domain" description="Aminoacyl-transfer RNA synthetases class-II family profile" evidence="15">
    <location>
        <begin position="242"/>
        <end position="343"/>
    </location>
</feature>
<feature type="domain" description="TGS" evidence="16">
    <location>
        <begin position="1"/>
        <end position="61"/>
    </location>
</feature>
<dbReference type="EMBL" id="UINC01007826">
    <property type="protein sequence ID" value="SVA35260.1"/>
    <property type="molecule type" value="Genomic_DNA"/>
</dbReference>
<dbReference type="GO" id="GO:0005524">
    <property type="term" value="F:ATP binding"/>
    <property type="evidence" value="ECO:0007669"/>
    <property type="project" value="UniProtKB-KW"/>
</dbReference>
<dbReference type="FunFam" id="3.30.54.20:FF:000002">
    <property type="entry name" value="Threonine--tRNA ligase"/>
    <property type="match status" value="1"/>
</dbReference>
<dbReference type="CDD" id="cd01667">
    <property type="entry name" value="TGS_ThrRS"/>
    <property type="match status" value="1"/>
</dbReference>
<dbReference type="Gene3D" id="3.10.20.30">
    <property type="match status" value="1"/>
</dbReference>
<dbReference type="GO" id="GO:0046872">
    <property type="term" value="F:metal ion binding"/>
    <property type="evidence" value="ECO:0007669"/>
    <property type="project" value="UniProtKB-KW"/>
</dbReference>